<accession>A0A7S6WPW4</accession>
<reference evidence="4 5" key="1">
    <citation type="submission" date="2020-09" db="EMBL/GenBank/DDBJ databases">
        <title>Characterization of Treponema spp. from bovine digital dermatitis in Korea.</title>
        <authorList>
            <person name="Espiritu H.M."/>
            <person name="Cho Y.I."/>
            <person name="Mamuad L."/>
        </authorList>
    </citation>
    <scope>NUCLEOTIDE SEQUENCE [LARGE SCALE GENOMIC DNA]</scope>
    <source>
        <strain evidence="4 5">KS1</strain>
    </source>
</reference>
<dbReference type="Gene3D" id="2.40.50.180">
    <property type="entry name" value="CheA-289, Domain 4"/>
    <property type="match status" value="1"/>
</dbReference>
<gene>
    <name evidence="4" type="ORF">IFE08_01540</name>
</gene>
<dbReference type="GO" id="GO:0005829">
    <property type="term" value="C:cytosol"/>
    <property type="evidence" value="ECO:0007669"/>
    <property type="project" value="TreeGrafter"/>
</dbReference>
<dbReference type="PANTHER" id="PTHR22617">
    <property type="entry name" value="CHEMOTAXIS SENSOR HISTIDINE KINASE-RELATED"/>
    <property type="match status" value="1"/>
</dbReference>
<organism evidence="4 5">
    <name type="scientific">Treponema pedis</name>
    <dbReference type="NCBI Taxonomy" id="409322"/>
    <lineage>
        <taxon>Bacteria</taxon>
        <taxon>Pseudomonadati</taxon>
        <taxon>Spirochaetota</taxon>
        <taxon>Spirochaetia</taxon>
        <taxon>Spirochaetales</taxon>
        <taxon>Treponemataceae</taxon>
        <taxon>Treponema</taxon>
    </lineage>
</organism>
<evidence type="ECO:0000313" key="5">
    <source>
        <dbReference type="Proteomes" id="UP000593915"/>
    </source>
</evidence>
<dbReference type="Pfam" id="PF01739">
    <property type="entry name" value="CheR"/>
    <property type="match status" value="1"/>
</dbReference>
<dbReference type="InterPro" id="IPR039315">
    <property type="entry name" value="CheW"/>
</dbReference>
<dbReference type="PRINTS" id="PR00996">
    <property type="entry name" value="CHERMTFRASE"/>
</dbReference>
<dbReference type="AlphaFoldDB" id="A0A7S6WPW4"/>
<dbReference type="GO" id="GO:0006935">
    <property type="term" value="P:chemotaxis"/>
    <property type="evidence" value="ECO:0007669"/>
    <property type="project" value="InterPro"/>
</dbReference>
<feature type="domain" description="CheR-type methyltransferase" evidence="2">
    <location>
        <begin position="231"/>
        <end position="447"/>
    </location>
</feature>
<protein>
    <submittedName>
        <fullName evidence="4">Chemotaxis protein CheW</fullName>
    </submittedName>
</protein>
<dbReference type="CDD" id="cd00732">
    <property type="entry name" value="CheW"/>
    <property type="match status" value="1"/>
</dbReference>
<dbReference type="GO" id="GO:0007165">
    <property type="term" value="P:signal transduction"/>
    <property type="evidence" value="ECO:0007669"/>
    <property type="project" value="InterPro"/>
</dbReference>
<dbReference type="InterPro" id="IPR036061">
    <property type="entry name" value="CheW-like_dom_sf"/>
</dbReference>
<dbReference type="InterPro" id="IPR000780">
    <property type="entry name" value="CheR_MeTrfase"/>
</dbReference>
<sequence length="447" mass="50300">MSETKEIREIRANVGTGISDSETLHDQMTILDFKMVTFSLAGKDYAIDIMRVKEIAKAGNFTYVPNTPPFVLGVYNLRGDIIPIIDLRIFFNIPVATRKKNQAESMVIITVQEQTFGVVVDYIDKVVGVSSNTIQPPHPIFGDINIKYIHGVVESAGHLYILLDVDKIFASRNQKEDTKEALPQTQTTAENTKSAVGRQSTEGLDIKFIGDTLAAMGKFYITAINEDWIQKRYLEWKDMRPSGNLQIQNEQDADEFLTPFLSPFTKKFWSEDYINAYYKLLPENNSAVINVWCVGCGAGYEAYSLAVLLKQKYQRAHIKIYANDFDLLAISNAPMLSVPDEAASGIYEPYITRTANGSLTFSKEIKDMILFEYHDCTHQNAVPDVDIILARDVLSFINPASQNSLVEEFREKLKNTGIIILGKNEAMPKQSGWLRNAEGDVVTFTKE</sequence>
<dbReference type="Gene3D" id="2.30.30.40">
    <property type="entry name" value="SH3 Domains"/>
    <property type="match status" value="1"/>
</dbReference>
<dbReference type="PROSITE" id="PS50851">
    <property type="entry name" value="CHEW"/>
    <property type="match status" value="1"/>
</dbReference>
<feature type="domain" description="CheW-like" evidence="3">
    <location>
        <begin position="32"/>
        <end position="174"/>
    </location>
</feature>
<dbReference type="SMART" id="SM00260">
    <property type="entry name" value="CheW"/>
    <property type="match status" value="1"/>
</dbReference>
<dbReference type="InterPro" id="IPR022642">
    <property type="entry name" value="CheR_C"/>
</dbReference>
<dbReference type="RefSeq" id="WP_194076578.1">
    <property type="nucleotide sequence ID" value="NZ_CP061839.1"/>
</dbReference>
<evidence type="ECO:0000313" key="4">
    <source>
        <dbReference type="EMBL" id="QOW61121.1"/>
    </source>
</evidence>
<dbReference type="EMBL" id="CP061839">
    <property type="protein sequence ID" value="QOW61121.1"/>
    <property type="molecule type" value="Genomic_DNA"/>
</dbReference>
<evidence type="ECO:0000256" key="1">
    <source>
        <dbReference type="SAM" id="MobiDB-lite"/>
    </source>
</evidence>
<feature type="region of interest" description="Disordered" evidence="1">
    <location>
        <begin position="177"/>
        <end position="196"/>
    </location>
</feature>
<dbReference type="Pfam" id="PF01584">
    <property type="entry name" value="CheW"/>
    <property type="match status" value="1"/>
</dbReference>
<evidence type="ECO:0000259" key="2">
    <source>
        <dbReference type="PROSITE" id="PS50123"/>
    </source>
</evidence>
<proteinExistence type="predicted"/>
<dbReference type="Proteomes" id="UP000593915">
    <property type="component" value="Chromosome"/>
</dbReference>
<dbReference type="SUPFAM" id="SSF53335">
    <property type="entry name" value="S-adenosyl-L-methionine-dependent methyltransferases"/>
    <property type="match status" value="1"/>
</dbReference>
<dbReference type="GO" id="GO:0008757">
    <property type="term" value="F:S-adenosylmethionine-dependent methyltransferase activity"/>
    <property type="evidence" value="ECO:0007669"/>
    <property type="project" value="InterPro"/>
</dbReference>
<dbReference type="PROSITE" id="PS50123">
    <property type="entry name" value="CHER"/>
    <property type="match status" value="1"/>
</dbReference>
<dbReference type="SMART" id="SM00138">
    <property type="entry name" value="MeTrc"/>
    <property type="match status" value="1"/>
</dbReference>
<feature type="compositionally biased region" description="Polar residues" evidence="1">
    <location>
        <begin position="183"/>
        <end position="196"/>
    </location>
</feature>
<dbReference type="Gene3D" id="3.40.50.150">
    <property type="entry name" value="Vaccinia Virus protein VP39"/>
    <property type="match status" value="1"/>
</dbReference>
<dbReference type="PANTHER" id="PTHR22617:SF23">
    <property type="entry name" value="CHEMOTAXIS PROTEIN CHEW"/>
    <property type="match status" value="1"/>
</dbReference>
<evidence type="ECO:0000259" key="3">
    <source>
        <dbReference type="PROSITE" id="PS50851"/>
    </source>
</evidence>
<dbReference type="SUPFAM" id="SSF50341">
    <property type="entry name" value="CheW-like"/>
    <property type="match status" value="1"/>
</dbReference>
<dbReference type="InterPro" id="IPR002545">
    <property type="entry name" value="CheW-lke_dom"/>
</dbReference>
<dbReference type="InterPro" id="IPR029063">
    <property type="entry name" value="SAM-dependent_MTases_sf"/>
</dbReference>
<name>A0A7S6WPW4_9SPIR</name>